<proteinExistence type="predicted"/>
<dbReference type="KEGG" id="merd:EB233_07215"/>
<organism evidence="2 3">
    <name type="scientific">Mesorhizobium erdmanii</name>
    <dbReference type="NCBI Taxonomy" id="1777866"/>
    <lineage>
        <taxon>Bacteria</taxon>
        <taxon>Pseudomonadati</taxon>
        <taxon>Pseudomonadota</taxon>
        <taxon>Alphaproteobacteria</taxon>
        <taxon>Hyphomicrobiales</taxon>
        <taxon>Phyllobacteriaceae</taxon>
        <taxon>Mesorhizobium</taxon>
    </lineage>
</organism>
<sequence>MLLMIGRIGPFLLGVALLCGSGCSRSYDGTVIIPRPLDARRFWDRPPPNIDYAPQAANDAFPVPPQPPGRVSEQRVSKPAMHRRHQTRFSPSPPPPSDPEKQLACKNVSEPGQRVRMVCE</sequence>
<keyword evidence="3" id="KW-1185">Reference proteome</keyword>
<gene>
    <name evidence="2" type="ORF">EB233_07215</name>
</gene>
<dbReference type="Proteomes" id="UP000503339">
    <property type="component" value="Chromosome"/>
</dbReference>
<reference evidence="2 3" key="1">
    <citation type="submission" date="2018-10" db="EMBL/GenBank/DDBJ databases">
        <authorList>
            <person name="Perry B.J."/>
            <person name="Sullivan J.T."/>
            <person name="Murphy R.J.T."/>
            <person name="Ramsay J.P."/>
            <person name="Ronson C.W."/>
        </authorList>
    </citation>
    <scope>NUCLEOTIDE SEQUENCE [LARGE SCALE GENOMIC DNA]</scope>
    <source>
        <strain evidence="2 3">NZP2014</strain>
    </source>
</reference>
<evidence type="ECO:0000313" key="3">
    <source>
        <dbReference type="Proteomes" id="UP000503339"/>
    </source>
</evidence>
<dbReference type="EMBL" id="CP033361">
    <property type="protein sequence ID" value="QKC75356.1"/>
    <property type="molecule type" value="Genomic_DNA"/>
</dbReference>
<dbReference type="AlphaFoldDB" id="A0A6M7UF23"/>
<name>A0A6M7UF23_9HYPH</name>
<accession>A0A6M7UF23</accession>
<feature type="region of interest" description="Disordered" evidence="1">
    <location>
        <begin position="54"/>
        <end position="120"/>
    </location>
</feature>
<evidence type="ECO:0000256" key="1">
    <source>
        <dbReference type="SAM" id="MobiDB-lite"/>
    </source>
</evidence>
<evidence type="ECO:0000313" key="2">
    <source>
        <dbReference type="EMBL" id="QKC75356.1"/>
    </source>
</evidence>
<protein>
    <submittedName>
        <fullName evidence="2">Uncharacterized protein</fullName>
    </submittedName>
</protein>